<keyword evidence="2 6" id="KW-0812">Transmembrane</keyword>
<evidence type="ECO:0000256" key="5">
    <source>
        <dbReference type="SAM" id="MobiDB-lite"/>
    </source>
</evidence>
<evidence type="ECO:0000313" key="8">
    <source>
        <dbReference type="EMBL" id="KAK3905124.1"/>
    </source>
</evidence>
<evidence type="ECO:0000256" key="2">
    <source>
        <dbReference type="ARBA" id="ARBA00022692"/>
    </source>
</evidence>
<dbReference type="GO" id="GO:0005886">
    <property type="term" value="C:plasma membrane"/>
    <property type="evidence" value="ECO:0007669"/>
    <property type="project" value="TreeGrafter"/>
</dbReference>
<keyword evidence="3 6" id="KW-1133">Transmembrane helix</keyword>
<feature type="transmembrane region" description="Helical" evidence="6">
    <location>
        <begin position="144"/>
        <end position="162"/>
    </location>
</feature>
<gene>
    <name evidence="8" type="ORF">C8A05DRAFT_31060</name>
</gene>
<protein>
    <submittedName>
        <fullName evidence="8">Drug resistance transporter EmrB/QacA subfamily</fullName>
    </submittedName>
</protein>
<name>A0AAN6MQP5_9PEZI</name>
<reference evidence="8" key="1">
    <citation type="journal article" date="2023" name="Mol. Phylogenet. Evol.">
        <title>Genome-scale phylogeny and comparative genomics of the fungal order Sordariales.</title>
        <authorList>
            <person name="Hensen N."/>
            <person name="Bonometti L."/>
            <person name="Westerberg I."/>
            <person name="Brannstrom I.O."/>
            <person name="Guillou S."/>
            <person name="Cros-Aarteil S."/>
            <person name="Calhoun S."/>
            <person name="Haridas S."/>
            <person name="Kuo A."/>
            <person name="Mondo S."/>
            <person name="Pangilinan J."/>
            <person name="Riley R."/>
            <person name="LaButti K."/>
            <person name="Andreopoulos B."/>
            <person name="Lipzen A."/>
            <person name="Chen C."/>
            <person name="Yan M."/>
            <person name="Daum C."/>
            <person name="Ng V."/>
            <person name="Clum A."/>
            <person name="Steindorff A."/>
            <person name="Ohm R.A."/>
            <person name="Martin F."/>
            <person name="Silar P."/>
            <person name="Natvig D.O."/>
            <person name="Lalanne C."/>
            <person name="Gautier V."/>
            <person name="Ament-Velasquez S.L."/>
            <person name="Kruys A."/>
            <person name="Hutchinson M.I."/>
            <person name="Powell A.J."/>
            <person name="Barry K."/>
            <person name="Miller A.N."/>
            <person name="Grigoriev I.V."/>
            <person name="Debuchy R."/>
            <person name="Gladieux P."/>
            <person name="Hiltunen Thoren M."/>
            <person name="Johannesson H."/>
        </authorList>
    </citation>
    <scope>NUCLEOTIDE SEQUENCE</scope>
    <source>
        <strain evidence="8">CBS 103.79</strain>
    </source>
</reference>
<feature type="transmembrane region" description="Helical" evidence="6">
    <location>
        <begin position="232"/>
        <end position="252"/>
    </location>
</feature>
<evidence type="ECO:0000256" key="1">
    <source>
        <dbReference type="ARBA" id="ARBA00004141"/>
    </source>
</evidence>
<feature type="transmembrane region" description="Helical" evidence="6">
    <location>
        <begin position="354"/>
        <end position="375"/>
    </location>
</feature>
<evidence type="ECO:0000313" key="9">
    <source>
        <dbReference type="Proteomes" id="UP001303889"/>
    </source>
</evidence>
<comment type="subcellular location">
    <subcellularLocation>
        <location evidence="1">Membrane</location>
        <topology evidence="1">Multi-pass membrane protein</topology>
    </subcellularLocation>
</comment>
<dbReference type="AlphaFoldDB" id="A0AAN6MQP5"/>
<feature type="transmembrane region" description="Helical" evidence="6">
    <location>
        <begin position="305"/>
        <end position="329"/>
    </location>
</feature>
<feature type="transmembrane region" description="Helical" evidence="6">
    <location>
        <begin position="395"/>
        <end position="415"/>
    </location>
</feature>
<dbReference type="InterPro" id="IPR011701">
    <property type="entry name" value="MFS"/>
</dbReference>
<keyword evidence="9" id="KW-1185">Reference proteome</keyword>
<evidence type="ECO:0000256" key="3">
    <source>
        <dbReference type="ARBA" id="ARBA00022989"/>
    </source>
</evidence>
<feature type="transmembrane region" description="Helical" evidence="6">
    <location>
        <begin position="421"/>
        <end position="444"/>
    </location>
</feature>
<dbReference type="Gene3D" id="1.20.1720.10">
    <property type="entry name" value="Multidrug resistance protein D"/>
    <property type="match status" value="1"/>
</dbReference>
<feature type="region of interest" description="Disordered" evidence="5">
    <location>
        <begin position="1"/>
        <end position="66"/>
    </location>
</feature>
<accession>A0AAN6MQP5</accession>
<dbReference type="Pfam" id="PF07690">
    <property type="entry name" value="MFS_1"/>
    <property type="match status" value="1"/>
</dbReference>
<feature type="transmembrane region" description="Helical" evidence="6">
    <location>
        <begin position="281"/>
        <end position="298"/>
    </location>
</feature>
<dbReference type="SUPFAM" id="SSF103473">
    <property type="entry name" value="MFS general substrate transporter"/>
    <property type="match status" value="1"/>
</dbReference>
<feature type="transmembrane region" description="Helical" evidence="6">
    <location>
        <begin position="116"/>
        <end position="138"/>
    </location>
</feature>
<dbReference type="GO" id="GO:0022857">
    <property type="term" value="F:transmembrane transporter activity"/>
    <property type="evidence" value="ECO:0007669"/>
    <property type="project" value="InterPro"/>
</dbReference>
<feature type="transmembrane region" description="Helical" evidence="6">
    <location>
        <begin position="76"/>
        <end position="104"/>
    </location>
</feature>
<dbReference type="InterPro" id="IPR036259">
    <property type="entry name" value="MFS_trans_sf"/>
</dbReference>
<proteinExistence type="predicted"/>
<sequence>MEKPPHTSGNETSEQPTPPTNSPSNEPPADHPSAASTATAKDQPPSTTTAAQNASATSPADPHSPSKNEYMHGWRLYALTAGIWIALFLSTLETTIVSTSLLSIADALSGFEERNWVVTAYFLTYTGFLVIYAKLASIFGSKTMFLFALTMFTLFSVACGAARTMTQLIILRAFQGIGGSGIYSMVLVLAPELVPVTEYGKYIGIISSVFALASVTGPLVGGAIASTTSWRWVFLLNGPPGVLAFLIIATFLPSSKAHDGLTLPARLRAKFSPRNTSRVDFPGAVSLLGASVLLVFALESGGTRYAWASAAVIAPLCLSGVLWVVFVVWEMRLERVGGVREPVFPVGLVRGWEVASMMVTTFLIGFPFVTILFLIPQHAQAVYGLSPSRASLTVLPLLLTSPAATAASGVLTSTFNVPPSYLIIVGSVIQVVGVGLGMAIPLVGEGVSARQYGFEAVMGVGFGLTLSTVLTLGQLVVEKADAGVVMSALTQIRVLGGTVSLAVCSAVLSNYLREHLAAVITPAEFGAIAETFGEIEKLGPERVAQVRLAFAEGYRRQFQILTGFSGAALLAALFLISRHPVTVKEVARRRDGAASESAEEVLEVREGEPKAAPV</sequence>
<dbReference type="PRINTS" id="PR01036">
    <property type="entry name" value="TCRTETB"/>
</dbReference>
<feature type="transmembrane region" description="Helical" evidence="6">
    <location>
        <begin position="456"/>
        <end position="477"/>
    </location>
</feature>
<dbReference type="Proteomes" id="UP001303889">
    <property type="component" value="Unassembled WGS sequence"/>
</dbReference>
<dbReference type="EMBL" id="MU855370">
    <property type="protein sequence ID" value="KAK3905124.1"/>
    <property type="molecule type" value="Genomic_DNA"/>
</dbReference>
<dbReference type="PANTHER" id="PTHR23501:SF43">
    <property type="entry name" value="MULTIDRUG TRANSPORTER, PUTATIVE (AFU_ORTHOLOGUE AFUA_6G03040)-RELATED"/>
    <property type="match status" value="1"/>
</dbReference>
<feature type="compositionally biased region" description="Low complexity" evidence="5">
    <location>
        <begin position="43"/>
        <end position="60"/>
    </location>
</feature>
<feature type="domain" description="Major facilitator superfamily (MFS) profile" evidence="7">
    <location>
        <begin position="79"/>
        <end position="580"/>
    </location>
</feature>
<dbReference type="InterPro" id="IPR020846">
    <property type="entry name" value="MFS_dom"/>
</dbReference>
<evidence type="ECO:0000259" key="7">
    <source>
        <dbReference type="PROSITE" id="PS50850"/>
    </source>
</evidence>
<reference evidence="8" key="2">
    <citation type="submission" date="2023-05" db="EMBL/GenBank/DDBJ databases">
        <authorList>
            <consortium name="Lawrence Berkeley National Laboratory"/>
            <person name="Steindorff A."/>
            <person name="Hensen N."/>
            <person name="Bonometti L."/>
            <person name="Westerberg I."/>
            <person name="Brannstrom I.O."/>
            <person name="Guillou S."/>
            <person name="Cros-Aarteil S."/>
            <person name="Calhoun S."/>
            <person name="Haridas S."/>
            <person name="Kuo A."/>
            <person name="Mondo S."/>
            <person name="Pangilinan J."/>
            <person name="Riley R."/>
            <person name="Labutti K."/>
            <person name="Andreopoulos B."/>
            <person name="Lipzen A."/>
            <person name="Chen C."/>
            <person name="Yanf M."/>
            <person name="Daum C."/>
            <person name="Ng V."/>
            <person name="Clum A."/>
            <person name="Ohm R."/>
            <person name="Martin F."/>
            <person name="Silar P."/>
            <person name="Natvig D."/>
            <person name="Lalanne C."/>
            <person name="Gautier V."/>
            <person name="Ament-Velasquez S.L."/>
            <person name="Kruys A."/>
            <person name="Hutchinson M.I."/>
            <person name="Powell A.J."/>
            <person name="Barry K."/>
            <person name="Miller A.N."/>
            <person name="Grigoriev I.V."/>
            <person name="Debuchy R."/>
            <person name="Gladieux P."/>
            <person name="Thoren M.H."/>
            <person name="Johannesson H."/>
        </authorList>
    </citation>
    <scope>NUCLEOTIDE SEQUENCE</scope>
    <source>
        <strain evidence="8">CBS 103.79</strain>
    </source>
</reference>
<evidence type="ECO:0000256" key="4">
    <source>
        <dbReference type="ARBA" id="ARBA00023136"/>
    </source>
</evidence>
<dbReference type="PANTHER" id="PTHR23501">
    <property type="entry name" value="MAJOR FACILITATOR SUPERFAMILY"/>
    <property type="match status" value="1"/>
</dbReference>
<feature type="transmembrane region" description="Helical" evidence="6">
    <location>
        <begin position="558"/>
        <end position="576"/>
    </location>
</feature>
<comment type="caution">
    <text evidence="8">The sequence shown here is derived from an EMBL/GenBank/DDBJ whole genome shotgun (WGS) entry which is preliminary data.</text>
</comment>
<dbReference type="PROSITE" id="PS50850">
    <property type="entry name" value="MFS"/>
    <property type="match status" value="1"/>
</dbReference>
<feature type="transmembrane region" description="Helical" evidence="6">
    <location>
        <begin position="169"/>
        <end position="190"/>
    </location>
</feature>
<feature type="region of interest" description="Disordered" evidence="5">
    <location>
        <begin position="592"/>
        <end position="614"/>
    </location>
</feature>
<feature type="compositionally biased region" description="Basic and acidic residues" evidence="5">
    <location>
        <begin position="602"/>
        <end position="614"/>
    </location>
</feature>
<feature type="transmembrane region" description="Helical" evidence="6">
    <location>
        <begin position="202"/>
        <end position="225"/>
    </location>
</feature>
<organism evidence="8 9">
    <name type="scientific">Staphylotrichum tortipilum</name>
    <dbReference type="NCBI Taxonomy" id="2831512"/>
    <lineage>
        <taxon>Eukaryota</taxon>
        <taxon>Fungi</taxon>
        <taxon>Dikarya</taxon>
        <taxon>Ascomycota</taxon>
        <taxon>Pezizomycotina</taxon>
        <taxon>Sordariomycetes</taxon>
        <taxon>Sordariomycetidae</taxon>
        <taxon>Sordariales</taxon>
        <taxon>Chaetomiaceae</taxon>
        <taxon>Staphylotrichum</taxon>
    </lineage>
</organism>
<keyword evidence="4 6" id="KW-0472">Membrane</keyword>
<evidence type="ECO:0000256" key="6">
    <source>
        <dbReference type="SAM" id="Phobius"/>
    </source>
</evidence>